<dbReference type="AlphaFoldDB" id="A0A0D2CXA3"/>
<dbReference type="STRING" id="569365.A0A0D2CXA3"/>
<evidence type="ECO:0000313" key="3">
    <source>
        <dbReference type="Proteomes" id="UP000054466"/>
    </source>
</evidence>
<name>A0A0D2CXA3_9EURO</name>
<organism evidence="2 3">
    <name type="scientific">Cladophialophora immunda</name>
    <dbReference type="NCBI Taxonomy" id="569365"/>
    <lineage>
        <taxon>Eukaryota</taxon>
        <taxon>Fungi</taxon>
        <taxon>Dikarya</taxon>
        <taxon>Ascomycota</taxon>
        <taxon>Pezizomycotina</taxon>
        <taxon>Eurotiomycetes</taxon>
        <taxon>Chaetothyriomycetidae</taxon>
        <taxon>Chaetothyriales</taxon>
        <taxon>Herpotrichiellaceae</taxon>
        <taxon>Cladophialophora</taxon>
    </lineage>
</organism>
<dbReference type="EMBL" id="KN847040">
    <property type="protein sequence ID" value="KIW35713.1"/>
    <property type="molecule type" value="Genomic_DNA"/>
</dbReference>
<evidence type="ECO:0000256" key="1">
    <source>
        <dbReference type="SAM" id="SignalP"/>
    </source>
</evidence>
<proteinExistence type="predicted"/>
<keyword evidence="1" id="KW-0732">Signal</keyword>
<dbReference type="InterPro" id="IPR053008">
    <property type="entry name" value="Phomopsin_biosynth_assoc"/>
</dbReference>
<reference evidence="2 3" key="1">
    <citation type="submission" date="2015-01" db="EMBL/GenBank/DDBJ databases">
        <title>The Genome Sequence of Cladophialophora immunda CBS83496.</title>
        <authorList>
            <consortium name="The Broad Institute Genomics Platform"/>
            <person name="Cuomo C."/>
            <person name="de Hoog S."/>
            <person name="Gorbushina A."/>
            <person name="Stielow B."/>
            <person name="Teixiera M."/>
            <person name="Abouelleil A."/>
            <person name="Chapman S.B."/>
            <person name="Priest M."/>
            <person name="Young S.K."/>
            <person name="Wortman J."/>
            <person name="Nusbaum C."/>
            <person name="Birren B."/>
        </authorList>
    </citation>
    <scope>NUCLEOTIDE SEQUENCE [LARGE SCALE GENOMIC DNA]</scope>
    <source>
        <strain evidence="2 3">CBS 83496</strain>
    </source>
</reference>
<gene>
    <name evidence="2" type="ORF">PV07_02395</name>
</gene>
<dbReference type="Proteomes" id="UP000054466">
    <property type="component" value="Unassembled WGS sequence"/>
</dbReference>
<dbReference type="OrthoDB" id="3501153at2759"/>
<keyword evidence="3" id="KW-1185">Reference proteome</keyword>
<evidence type="ECO:0000313" key="2">
    <source>
        <dbReference type="EMBL" id="KIW35713.1"/>
    </source>
</evidence>
<sequence length="189" mass="21691">MVWRKSNLIMFALGGFIAHSYAHLISPATPTQDIIHCGSSIDKARSLGCHFDIMSYAYYPDACWDPHLHDSFVHKYRRQWEWSTLDNETLTVDQVLTGNYSHLRAKSDFHQLHCVYEWQRLIRSLSFGRPLDFKDGDFGHAHHCSMGLLQPQTKDVSDGGPTYLELIVWFARCGMTADQMIEKSGPDIL</sequence>
<protein>
    <submittedName>
        <fullName evidence="2">Uncharacterized protein</fullName>
    </submittedName>
</protein>
<dbReference type="PANTHER" id="PTHR35896:SF3">
    <property type="entry name" value="MAJOR FACILITATOR SUPERFAMILY TRANSPORTER"/>
    <property type="match status" value="1"/>
</dbReference>
<accession>A0A0D2CXA3</accession>
<dbReference type="HOGENOM" id="CLU_1434304_0_0_1"/>
<dbReference type="PANTHER" id="PTHR35896">
    <property type="entry name" value="IG-LIKE DOMAIN-CONTAINING PROTEIN"/>
    <property type="match status" value="1"/>
</dbReference>
<feature type="signal peptide" evidence="1">
    <location>
        <begin position="1"/>
        <end position="22"/>
    </location>
</feature>
<dbReference type="GeneID" id="27341589"/>
<dbReference type="VEuPathDB" id="FungiDB:PV07_02395"/>
<feature type="chain" id="PRO_5002240072" evidence="1">
    <location>
        <begin position="23"/>
        <end position="189"/>
    </location>
</feature>
<dbReference type="RefSeq" id="XP_016255929.1">
    <property type="nucleotide sequence ID" value="XM_016389001.1"/>
</dbReference>